<keyword evidence="4 8" id="KW-0812">Transmembrane</keyword>
<organism evidence="10 11">
    <name type="scientific">Thiohalocapsa halophila</name>
    <dbReference type="NCBI Taxonomy" id="69359"/>
    <lineage>
        <taxon>Bacteria</taxon>
        <taxon>Pseudomonadati</taxon>
        <taxon>Pseudomonadota</taxon>
        <taxon>Gammaproteobacteria</taxon>
        <taxon>Chromatiales</taxon>
        <taxon>Chromatiaceae</taxon>
        <taxon>Thiohalocapsa</taxon>
    </lineage>
</organism>
<dbReference type="InterPro" id="IPR014263">
    <property type="entry name" value="Methanolan_biosynth_EpsI"/>
</dbReference>
<comment type="subcellular location">
    <subcellularLocation>
        <location evidence="1">Cell membrane</location>
        <topology evidence="1">Multi-pass membrane protein</topology>
    </subcellularLocation>
</comment>
<evidence type="ECO:0000256" key="2">
    <source>
        <dbReference type="ARBA" id="ARBA00022475"/>
    </source>
</evidence>
<keyword evidence="3" id="KW-0645">Protease</keyword>
<protein>
    <recommendedName>
        <fullName evidence="9">Methanolan biosynthesis EpsI domain-containing protein</fullName>
    </recommendedName>
</protein>
<feature type="transmembrane region" description="Helical" evidence="8">
    <location>
        <begin position="57"/>
        <end position="73"/>
    </location>
</feature>
<keyword evidence="7 8" id="KW-0472">Membrane</keyword>
<sequence length="527" mass="58317">MTEQTSILGADESDSTHGWLRVWGPGLLLLLAAVALVTLAFYETAWSIVSIWERSETYAHGYLIIPISLWLVWEKRAGLKQMAPSPSALPLLLFLPLGFGWLLGYLVDTLVVQQFAYVGLLVAAIWAVLGHRVARYLAFPILFLFFGVPVGEGLVYPMMNFTADFTVGMLKLTGIPVYREGTFFTIPSGQWSVVEACSGMRYLIASVTLGVLFAYLTYTRWWKRLLFVLFSIVVPIIANGFRAYMIVMIGHLSDMKLAVGVDHLIYGWVFFGIIITIMFVVGSLWRDPVPPLPKPSPTQRKPITSKASVRLLSVMAVAALFWPAAAWALSDHGAEVATVDVQPPRAPGWSLQPGADGWDWRPRILGTDGSLYAFYRAAGETGAAPVGLYIGVYRTQRQGAELVTSANVMIEQEHPVWSDTMVRGRRVDLDPVELALEQHLLSSRRGERLLVWTWYLVGNQRTANPYVAKLLEAKSRLSGNRGEAALIAVAAPYDEQPERAADVLTAFLDSMLPAMEAEVSRSLRATP</sequence>
<evidence type="ECO:0000256" key="5">
    <source>
        <dbReference type="ARBA" id="ARBA00022801"/>
    </source>
</evidence>
<evidence type="ECO:0000256" key="8">
    <source>
        <dbReference type="SAM" id="Phobius"/>
    </source>
</evidence>
<dbReference type="NCBIfam" id="TIGR02914">
    <property type="entry name" value="EpsI_fam"/>
    <property type="match status" value="1"/>
</dbReference>
<dbReference type="InterPro" id="IPR017540">
    <property type="entry name" value="Exosortase-1"/>
</dbReference>
<evidence type="ECO:0000256" key="3">
    <source>
        <dbReference type="ARBA" id="ARBA00022670"/>
    </source>
</evidence>
<dbReference type="InterPro" id="IPR019127">
    <property type="entry name" value="Exosortase"/>
</dbReference>
<feature type="transmembrane region" description="Helical" evidence="8">
    <location>
        <begin position="136"/>
        <end position="159"/>
    </location>
</feature>
<evidence type="ECO:0000259" key="9">
    <source>
        <dbReference type="Pfam" id="PF11984"/>
    </source>
</evidence>
<feature type="transmembrane region" description="Helical" evidence="8">
    <location>
        <begin position="225"/>
        <end position="245"/>
    </location>
</feature>
<dbReference type="EMBL" id="NRRV01000021">
    <property type="protein sequence ID" value="MBK1631087.1"/>
    <property type="molecule type" value="Genomic_DNA"/>
</dbReference>
<feature type="transmembrane region" description="Helical" evidence="8">
    <location>
        <begin position="265"/>
        <end position="286"/>
    </location>
</feature>
<dbReference type="NCBIfam" id="TIGR04178">
    <property type="entry name" value="exo_archaeo"/>
    <property type="match status" value="1"/>
</dbReference>
<feature type="transmembrane region" description="Helical" evidence="8">
    <location>
        <begin position="307"/>
        <end position="329"/>
    </location>
</feature>
<comment type="caution">
    <text evidence="10">The sequence shown here is derived from an EMBL/GenBank/DDBJ whole genome shotgun (WGS) entry which is preliminary data.</text>
</comment>
<feature type="transmembrane region" description="Helical" evidence="8">
    <location>
        <begin position="110"/>
        <end position="129"/>
    </location>
</feature>
<accession>A0ABS1CGP9</accession>
<keyword evidence="6 8" id="KW-1133">Transmembrane helix</keyword>
<feature type="transmembrane region" description="Helical" evidence="8">
    <location>
        <begin position="22"/>
        <end position="42"/>
    </location>
</feature>
<keyword evidence="2" id="KW-1003">Cell membrane</keyword>
<gene>
    <name evidence="10" type="ORF">CKO31_10105</name>
</gene>
<dbReference type="NCBIfam" id="TIGR02602">
    <property type="entry name" value="8TM_EpsH"/>
    <property type="match status" value="1"/>
</dbReference>
<dbReference type="Pfam" id="PF09721">
    <property type="entry name" value="Exosortase_EpsH"/>
    <property type="match status" value="1"/>
</dbReference>
<name>A0ABS1CGP9_9GAMM</name>
<dbReference type="InterPro" id="IPR013426">
    <property type="entry name" value="EpsH-like"/>
</dbReference>
<evidence type="ECO:0000256" key="4">
    <source>
        <dbReference type="ARBA" id="ARBA00022692"/>
    </source>
</evidence>
<keyword evidence="11" id="KW-1185">Reference proteome</keyword>
<dbReference type="InterPro" id="IPR026392">
    <property type="entry name" value="Exo/Archaeosortase_dom"/>
</dbReference>
<feature type="transmembrane region" description="Helical" evidence="8">
    <location>
        <begin position="200"/>
        <end position="218"/>
    </location>
</feature>
<evidence type="ECO:0000313" key="10">
    <source>
        <dbReference type="EMBL" id="MBK1631087.1"/>
    </source>
</evidence>
<feature type="domain" description="Methanolan biosynthesis EpsI" evidence="9">
    <location>
        <begin position="315"/>
        <end position="517"/>
    </location>
</feature>
<feature type="transmembrane region" description="Helical" evidence="8">
    <location>
        <begin position="85"/>
        <end position="104"/>
    </location>
</feature>
<evidence type="ECO:0000256" key="6">
    <source>
        <dbReference type="ARBA" id="ARBA00022989"/>
    </source>
</evidence>
<dbReference type="NCBIfam" id="TIGR03109">
    <property type="entry name" value="exosort_XrtA"/>
    <property type="match status" value="1"/>
</dbReference>
<dbReference type="Pfam" id="PF11984">
    <property type="entry name" value="DUF3485"/>
    <property type="match status" value="1"/>
</dbReference>
<dbReference type="Proteomes" id="UP000748752">
    <property type="component" value="Unassembled WGS sequence"/>
</dbReference>
<dbReference type="RefSeq" id="WP_200236735.1">
    <property type="nucleotide sequence ID" value="NZ_NRRV01000021.1"/>
</dbReference>
<evidence type="ECO:0000256" key="7">
    <source>
        <dbReference type="ARBA" id="ARBA00023136"/>
    </source>
</evidence>
<reference evidence="10 11" key="1">
    <citation type="journal article" date="2020" name="Microorganisms">
        <title>Osmotic Adaptation and Compatible Solute Biosynthesis of Phototrophic Bacteria as Revealed from Genome Analyses.</title>
        <authorList>
            <person name="Imhoff J.F."/>
            <person name="Rahn T."/>
            <person name="Kunzel S."/>
            <person name="Keller A."/>
            <person name="Neulinger S.C."/>
        </authorList>
    </citation>
    <scope>NUCLEOTIDE SEQUENCE [LARGE SCALE GENOMIC DNA]</scope>
    <source>
        <strain evidence="10 11">DSM 6210</strain>
    </source>
</reference>
<evidence type="ECO:0000256" key="1">
    <source>
        <dbReference type="ARBA" id="ARBA00004651"/>
    </source>
</evidence>
<proteinExistence type="predicted"/>
<keyword evidence="5" id="KW-0378">Hydrolase</keyword>
<evidence type="ECO:0000313" key="11">
    <source>
        <dbReference type="Proteomes" id="UP000748752"/>
    </source>
</evidence>